<organism evidence="1 2">
    <name type="scientific">Candidatus Roizmanbacteria bacterium GW2011_GWA2_36_23</name>
    <dbReference type="NCBI Taxonomy" id="1618480"/>
    <lineage>
        <taxon>Bacteria</taxon>
        <taxon>Candidatus Roizmaniibacteriota</taxon>
    </lineage>
</organism>
<dbReference type="Proteomes" id="UP000034344">
    <property type="component" value="Unassembled WGS sequence"/>
</dbReference>
<dbReference type="EMBL" id="LBRS01000001">
    <property type="protein sequence ID" value="KKQ02100.1"/>
    <property type="molecule type" value="Genomic_DNA"/>
</dbReference>
<protein>
    <submittedName>
        <fullName evidence="1">Uncharacterized protein</fullName>
    </submittedName>
</protein>
<name>A0A0G0ELY9_9BACT</name>
<evidence type="ECO:0000313" key="1">
    <source>
        <dbReference type="EMBL" id="KKQ02100.1"/>
    </source>
</evidence>
<dbReference type="AlphaFoldDB" id="A0A0G0ELY9"/>
<accession>A0A0G0ELY9</accession>
<evidence type="ECO:0000313" key="2">
    <source>
        <dbReference type="Proteomes" id="UP000034344"/>
    </source>
</evidence>
<dbReference type="STRING" id="1618480.US11_C0001G0059"/>
<proteinExistence type="predicted"/>
<reference evidence="1 2" key="1">
    <citation type="journal article" date="2015" name="Nature">
        <title>rRNA introns, odd ribosomes, and small enigmatic genomes across a large radiation of phyla.</title>
        <authorList>
            <person name="Brown C.T."/>
            <person name="Hug L.A."/>
            <person name="Thomas B.C."/>
            <person name="Sharon I."/>
            <person name="Castelle C.J."/>
            <person name="Singh A."/>
            <person name="Wilkins M.J."/>
            <person name="Williams K.H."/>
            <person name="Banfield J.F."/>
        </authorList>
    </citation>
    <scope>NUCLEOTIDE SEQUENCE [LARGE SCALE GENOMIC DNA]</scope>
</reference>
<comment type="caution">
    <text evidence="1">The sequence shown here is derived from an EMBL/GenBank/DDBJ whole genome shotgun (WGS) entry which is preliminary data.</text>
</comment>
<gene>
    <name evidence="1" type="ORF">US11_C0001G0059</name>
</gene>
<sequence>MSLKQYYSILAIAAFIFDIDNRLLFVVLEKKLKDYKWISQNDNVYL</sequence>